<proteinExistence type="predicted"/>
<evidence type="ECO:0000256" key="2">
    <source>
        <dbReference type="ARBA" id="ARBA00023315"/>
    </source>
</evidence>
<name>A0ABP4V1Y2_9ACTN</name>
<keyword evidence="1" id="KW-0808">Transferase</keyword>
<feature type="domain" description="N-acetyltransferase" evidence="3">
    <location>
        <begin position="173"/>
        <end position="307"/>
    </location>
</feature>
<dbReference type="InterPro" id="IPR050832">
    <property type="entry name" value="Bact_Acetyltransf"/>
</dbReference>
<dbReference type="CDD" id="cd04301">
    <property type="entry name" value="NAT_SF"/>
    <property type="match status" value="1"/>
</dbReference>
<dbReference type="SUPFAM" id="SSF55729">
    <property type="entry name" value="Acyl-CoA N-acyltransferases (Nat)"/>
    <property type="match status" value="2"/>
</dbReference>
<protein>
    <submittedName>
        <fullName evidence="4">GNAT family N-acetyltransferase</fullName>
    </submittedName>
</protein>
<dbReference type="Gene3D" id="3.40.630.30">
    <property type="match status" value="1"/>
</dbReference>
<dbReference type="InterPro" id="IPR000182">
    <property type="entry name" value="GNAT_dom"/>
</dbReference>
<organism evidence="4 5">
    <name type="scientific">Kribbella yunnanensis</name>
    <dbReference type="NCBI Taxonomy" id="190194"/>
    <lineage>
        <taxon>Bacteria</taxon>
        <taxon>Bacillati</taxon>
        <taxon>Actinomycetota</taxon>
        <taxon>Actinomycetes</taxon>
        <taxon>Propionibacteriales</taxon>
        <taxon>Kribbellaceae</taxon>
        <taxon>Kribbella</taxon>
    </lineage>
</organism>
<dbReference type="Pfam" id="PF13508">
    <property type="entry name" value="Acetyltransf_7"/>
    <property type="match status" value="1"/>
</dbReference>
<evidence type="ECO:0000313" key="5">
    <source>
        <dbReference type="Proteomes" id="UP001500280"/>
    </source>
</evidence>
<dbReference type="PANTHER" id="PTHR43877">
    <property type="entry name" value="AMINOALKYLPHOSPHONATE N-ACETYLTRANSFERASE-RELATED-RELATED"/>
    <property type="match status" value="1"/>
</dbReference>
<gene>
    <name evidence="4" type="ORF">GCM10009745_72740</name>
</gene>
<dbReference type="PROSITE" id="PS51186">
    <property type="entry name" value="GNAT"/>
    <property type="match status" value="2"/>
</dbReference>
<dbReference type="InterPro" id="IPR016181">
    <property type="entry name" value="Acyl_CoA_acyltransferase"/>
</dbReference>
<evidence type="ECO:0000259" key="3">
    <source>
        <dbReference type="PROSITE" id="PS51186"/>
    </source>
</evidence>
<evidence type="ECO:0000256" key="1">
    <source>
        <dbReference type="ARBA" id="ARBA00022679"/>
    </source>
</evidence>
<comment type="caution">
    <text evidence="4">The sequence shown here is derived from an EMBL/GenBank/DDBJ whole genome shotgun (WGS) entry which is preliminary data.</text>
</comment>
<dbReference type="Proteomes" id="UP001500280">
    <property type="component" value="Unassembled WGS sequence"/>
</dbReference>
<keyword evidence="2" id="KW-0012">Acyltransferase</keyword>
<sequence length="307" mass="32720">MVDLARDYSRYMVFEIRTAVPEDAVGIAAVWAAAMPHLVMTARGVEAGLRNNPNRVVLVATTGSEIVGYGNIYLPAPDAVAPRVRITVQVLPEFRGQGIGSAILERITARSIEAGAARLLVVASNDSRDFAANRGFTIGRELSHSHAELSAVPAAPPVPDGLRLVDYNAVQPEQIWHATVAVAHGDPSGLSSAPPYDEWFAVEWNHPELRRDLSIAVLDGSSVLSFVTTTADPQRKVIWSALTGTIPAARGQGLAKLVKAVALGRARDAGLVSAYTGNDSGNKPMLAVNEWLGYRIAGSAWTAEKEL</sequence>
<dbReference type="EMBL" id="BAAANF010000025">
    <property type="protein sequence ID" value="GAA1713984.1"/>
    <property type="molecule type" value="Genomic_DNA"/>
</dbReference>
<accession>A0ABP4V1Y2</accession>
<evidence type="ECO:0000313" key="4">
    <source>
        <dbReference type="EMBL" id="GAA1713984.1"/>
    </source>
</evidence>
<feature type="domain" description="N-acetyltransferase" evidence="3">
    <location>
        <begin position="14"/>
        <end position="159"/>
    </location>
</feature>
<keyword evidence="5" id="KW-1185">Reference proteome</keyword>
<reference evidence="5" key="1">
    <citation type="journal article" date="2019" name="Int. J. Syst. Evol. Microbiol.">
        <title>The Global Catalogue of Microorganisms (GCM) 10K type strain sequencing project: providing services to taxonomists for standard genome sequencing and annotation.</title>
        <authorList>
            <consortium name="The Broad Institute Genomics Platform"/>
            <consortium name="The Broad Institute Genome Sequencing Center for Infectious Disease"/>
            <person name="Wu L."/>
            <person name="Ma J."/>
        </authorList>
    </citation>
    <scope>NUCLEOTIDE SEQUENCE [LARGE SCALE GENOMIC DNA]</scope>
    <source>
        <strain evidence="5">JCM 14307</strain>
    </source>
</reference>